<name>A0A1H2U2Z1_9FLAO</name>
<evidence type="ECO:0000256" key="1">
    <source>
        <dbReference type="ARBA" id="ARBA00022729"/>
    </source>
</evidence>
<dbReference type="AlphaFoldDB" id="A0A1H2U2Z1"/>
<organism evidence="3 4">
    <name type="scientific">Flavobacterium degerlachei</name>
    <dbReference type="NCBI Taxonomy" id="229203"/>
    <lineage>
        <taxon>Bacteria</taxon>
        <taxon>Pseudomonadati</taxon>
        <taxon>Bacteroidota</taxon>
        <taxon>Flavobacteriia</taxon>
        <taxon>Flavobacteriales</taxon>
        <taxon>Flavobacteriaceae</taxon>
        <taxon>Flavobacterium</taxon>
    </lineage>
</organism>
<dbReference type="Pfam" id="PF13585">
    <property type="entry name" value="CHU_C"/>
    <property type="match status" value="1"/>
</dbReference>
<dbReference type="Gene3D" id="2.60.40.1220">
    <property type="match status" value="5"/>
</dbReference>
<dbReference type="STRING" id="229203.SAMN05444338_10379"/>
<keyword evidence="1 2" id="KW-0732">Signal</keyword>
<dbReference type="InterPro" id="IPR014755">
    <property type="entry name" value="Cu-Rt/internalin_Ig-like"/>
</dbReference>
<evidence type="ECO:0000313" key="3">
    <source>
        <dbReference type="EMBL" id="SDW50573.1"/>
    </source>
</evidence>
<gene>
    <name evidence="3" type="ORF">SAMN05444338_10379</name>
</gene>
<dbReference type="InterPro" id="IPR026341">
    <property type="entry name" value="T9SS_type_B"/>
</dbReference>
<accession>A0A1H2U2Z1</accession>
<evidence type="ECO:0000313" key="4">
    <source>
        <dbReference type="Proteomes" id="UP000198569"/>
    </source>
</evidence>
<keyword evidence="4" id="KW-1185">Reference proteome</keyword>
<sequence>MKKIFFLFYILFSITTTAQLVVDNTSQTPKQLVQNVVVGQGINVSNIIFNGTAANADLICDQVGLFSNGLTTNIGLSTGIILSTGNAIIAKGANDTNLGTLPTSNPFIGDNDLYILSNNQSIQNVAILEFDFIPTGNKLSFNFVFASEEYPEFVNDTYNDNFGFFLSGPGITGPFSSSAKNIALIPTTTLPVSINNLNDGTSNSGPCEYCQYYVNNEGGPTIQYDGFTKVLSANADVVCGQTYHIKLAIANVGDNNYDSAVFIEGASFSSPSINLGPDLKICSASNHILNSGLSASEIHEWRYNGTLIPGQNGPQITIDKSGLYSVQAFPFGTTCPVSDEIAIQFGTLAAPYLYCGTKTSNSITFDWLALGEAEFSVAYKIGTNTVVDVGFIGKVYSYTVQDVPPGETVVITVTPIGTPSECFGPNSISCVLDSCLISPTLSLTQGASSQQTCENEAISNVVYTIGAGATTASITSGSLPNGVTTSLVANQFKIEGTPSVSGTFNYTITTSGGCAPNATLNGSITVNLGTIPTFTAVAPVCEGETLASLPLQSINNINGTWSPALNNNTTTEYTFTPNTGQCATTTKLTIVVNQKTTPTFTAVAPICSGEALAALPSQSINSINGTWSPTLNNTTTTEYTFTPNTGQCANTAKLTIVVNQKTTPTFTAAAPICAGGTIAALPLQSINNINGSWSPTLNNTATTEYTFTPNTGQCANTAKLTIVVNQKTTPTFTAVAPICSGEALAALPLQSINNINGSWSPALNNTASTEYTFTPNAGQCANTAKLTIVVNQKTTPTFTAIAAICEGETLAALPLQSNNSINGTWSPAPNNITTTEYTFTPNAGQCANQTKLTISVKPKPIPLLTDGKICVDKNSNAVIQSYLLDSKLNNATHNFEWFLDGFTILNATQSTFEATQKGTYSVKATNKSTNCSSTVIEAIVTETLSNTTTFKITQTNAFSDNATLTIAVIEGSANYEYQLDQNPFQESNVFSEVTPGTHTIRIVDTEGCTDLSYQVIVIGYPKFFTPNGDGHNDTWKIIGFNSQYNPSITIFDRYGKLLKQINSIDFGWDGTYNGQVMPATDYWFRVIYLEDGINKEFKSHFSLKR</sequence>
<feature type="chain" id="PRO_5011702131" evidence="2">
    <location>
        <begin position="19"/>
        <end position="1105"/>
    </location>
</feature>
<evidence type="ECO:0000256" key="2">
    <source>
        <dbReference type="SAM" id="SignalP"/>
    </source>
</evidence>
<dbReference type="OrthoDB" id="1652165at2"/>
<dbReference type="RefSeq" id="WP_139262266.1">
    <property type="nucleotide sequence ID" value="NZ_FNMV01000003.1"/>
</dbReference>
<protein>
    <submittedName>
        <fullName evidence="3">Gliding motility-associated C-terminal domain-containing protein</fullName>
    </submittedName>
</protein>
<dbReference type="EMBL" id="FNMV01000003">
    <property type="protein sequence ID" value="SDW50573.1"/>
    <property type="molecule type" value="Genomic_DNA"/>
</dbReference>
<dbReference type="InterPro" id="IPR049804">
    <property type="entry name" value="Choice_anch_L"/>
</dbReference>
<dbReference type="NCBIfam" id="TIGR04131">
    <property type="entry name" value="Bac_Flav_CTERM"/>
    <property type="match status" value="1"/>
</dbReference>
<proteinExistence type="predicted"/>
<reference evidence="4" key="1">
    <citation type="submission" date="2016-10" db="EMBL/GenBank/DDBJ databases">
        <authorList>
            <person name="Varghese N."/>
            <person name="Submissions S."/>
        </authorList>
    </citation>
    <scope>NUCLEOTIDE SEQUENCE [LARGE SCALE GENOMIC DNA]</scope>
    <source>
        <strain evidence="4">DSM 15718</strain>
    </source>
</reference>
<dbReference type="NCBIfam" id="NF038133">
    <property type="entry name" value="choice_anch_L"/>
    <property type="match status" value="1"/>
</dbReference>
<dbReference type="Proteomes" id="UP000198569">
    <property type="component" value="Unassembled WGS sequence"/>
</dbReference>
<feature type="signal peptide" evidence="2">
    <location>
        <begin position="1"/>
        <end position="18"/>
    </location>
</feature>